<protein>
    <submittedName>
        <fullName evidence="1">Uncharacterized protein</fullName>
    </submittedName>
</protein>
<reference evidence="1 2" key="1">
    <citation type="submission" date="2018-11" db="EMBL/GenBank/DDBJ databases">
        <authorList>
            <consortium name="Pathogen Informatics"/>
        </authorList>
    </citation>
    <scope>NUCLEOTIDE SEQUENCE [LARGE SCALE GENOMIC DNA]</scope>
    <source>
        <strain>Denwood</strain>
        <strain evidence="2">Zambia</strain>
    </source>
</reference>
<accession>A0A183NY21</accession>
<organism evidence="1 2">
    <name type="scientific">Schistosoma mattheei</name>
    <dbReference type="NCBI Taxonomy" id="31246"/>
    <lineage>
        <taxon>Eukaryota</taxon>
        <taxon>Metazoa</taxon>
        <taxon>Spiralia</taxon>
        <taxon>Lophotrochozoa</taxon>
        <taxon>Platyhelminthes</taxon>
        <taxon>Trematoda</taxon>
        <taxon>Digenea</taxon>
        <taxon>Strigeidida</taxon>
        <taxon>Schistosomatoidea</taxon>
        <taxon>Schistosomatidae</taxon>
        <taxon>Schistosoma</taxon>
    </lineage>
</organism>
<evidence type="ECO:0000313" key="2">
    <source>
        <dbReference type="Proteomes" id="UP000269396"/>
    </source>
</evidence>
<gene>
    <name evidence="1" type="ORF">SMTD_LOCUS7007</name>
</gene>
<dbReference type="AlphaFoldDB" id="A0A183NY21"/>
<dbReference type="EMBL" id="UZAL01027940">
    <property type="protein sequence ID" value="VDP37023.1"/>
    <property type="molecule type" value="Genomic_DNA"/>
</dbReference>
<proteinExistence type="predicted"/>
<keyword evidence="2" id="KW-1185">Reference proteome</keyword>
<sequence length="46" mass="4796">MFGSALAILLPIFNNFIPRLNTKLKGNASKNTIAGTGSSSSISVNE</sequence>
<dbReference type="Proteomes" id="UP000269396">
    <property type="component" value="Unassembled WGS sequence"/>
</dbReference>
<evidence type="ECO:0000313" key="1">
    <source>
        <dbReference type="EMBL" id="VDP37023.1"/>
    </source>
</evidence>
<name>A0A183NY21_9TREM</name>